<dbReference type="GO" id="GO:0051287">
    <property type="term" value="F:NAD binding"/>
    <property type="evidence" value="ECO:0007669"/>
    <property type="project" value="InterPro"/>
</dbReference>
<dbReference type="NCBIfam" id="NF038123">
    <property type="entry name" value="NF038123_dom"/>
    <property type="match status" value="1"/>
</dbReference>
<keyword evidence="13" id="KW-0539">Nucleus</keyword>
<comment type="caution">
    <text evidence="15">The sequence shown here is derived from an EMBL/GenBank/DDBJ whole genome shotgun (WGS) entry which is preliminary data.</text>
</comment>
<evidence type="ECO:0000256" key="2">
    <source>
        <dbReference type="ARBA" id="ARBA00004498"/>
    </source>
</evidence>
<evidence type="ECO:0000256" key="1">
    <source>
        <dbReference type="ARBA" id="ARBA00004123"/>
    </source>
</evidence>
<evidence type="ECO:0000256" key="8">
    <source>
        <dbReference type="ARBA" id="ARBA00022729"/>
    </source>
</evidence>
<keyword evidence="10" id="KW-0560">Oxidoreductase</keyword>
<dbReference type="SUPFAM" id="SSF52283">
    <property type="entry name" value="Formate/glycerate dehydrogenase catalytic domain-like"/>
    <property type="match status" value="1"/>
</dbReference>
<dbReference type="PROSITE" id="PS51020">
    <property type="entry name" value="SPONDIN"/>
    <property type="match status" value="1"/>
</dbReference>
<keyword evidence="11" id="KW-1015">Disulfide bond</keyword>
<dbReference type="EMBL" id="VEVO01000007">
    <property type="protein sequence ID" value="KAF0039420.1"/>
    <property type="molecule type" value="Genomic_DNA"/>
</dbReference>
<keyword evidence="6" id="KW-0272">Extracellular matrix</keyword>
<dbReference type="Pfam" id="PF00389">
    <property type="entry name" value="2-Hacid_dh"/>
    <property type="match status" value="1"/>
</dbReference>
<dbReference type="InterPro" id="IPR000884">
    <property type="entry name" value="TSP1_rpt"/>
</dbReference>
<dbReference type="InterPro" id="IPR036383">
    <property type="entry name" value="TSP1_rpt_sf"/>
</dbReference>
<feature type="domain" description="Spondin" evidence="14">
    <location>
        <begin position="714"/>
        <end position="903"/>
    </location>
</feature>
<keyword evidence="7" id="KW-0479">Metal-binding</keyword>
<comment type="similarity">
    <text evidence="4">Belongs to the FAM53 family.</text>
</comment>
<dbReference type="InterPro" id="IPR006140">
    <property type="entry name" value="D-isomer_DH_NAD-bd"/>
</dbReference>
<dbReference type="GO" id="GO:0003714">
    <property type="term" value="F:transcription corepressor activity"/>
    <property type="evidence" value="ECO:0007669"/>
    <property type="project" value="InterPro"/>
</dbReference>
<dbReference type="Pfam" id="PF15242">
    <property type="entry name" value="FAM53"/>
    <property type="match status" value="1"/>
</dbReference>
<dbReference type="Pfam" id="PF06468">
    <property type="entry name" value="Spond_N"/>
    <property type="match status" value="1"/>
</dbReference>
<dbReference type="SUPFAM" id="SSF51735">
    <property type="entry name" value="NAD(P)-binding Rossmann-fold domains"/>
    <property type="match status" value="1"/>
</dbReference>
<dbReference type="AlphaFoldDB" id="A0A6A4T606"/>
<evidence type="ECO:0000256" key="4">
    <source>
        <dbReference type="ARBA" id="ARBA00010984"/>
    </source>
</evidence>
<dbReference type="GO" id="GO:0006357">
    <property type="term" value="P:regulation of transcription by RNA polymerase II"/>
    <property type="evidence" value="ECO:0007669"/>
    <property type="project" value="TreeGrafter"/>
</dbReference>
<dbReference type="InterPro" id="IPR044004">
    <property type="entry name" value="TSP1_spondin_dom"/>
</dbReference>
<accession>A0A6A4T606</accession>
<keyword evidence="12" id="KW-0325">Glycoprotein</keyword>
<dbReference type="InterPro" id="IPR038678">
    <property type="entry name" value="Spondin_N_sf"/>
</dbReference>
<dbReference type="Pfam" id="PF02826">
    <property type="entry name" value="2-Hacid_dh_C"/>
    <property type="match status" value="1"/>
</dbReference>
<dbReference type="InterPro" id="IPR036291">
    <property type="entry name" value="NAD(P)-bd_dom_sf"/>
</dbReference>
<evidence type="ECO:0000313" key="16">
    <source>
        <dbReference type="Proteomes" id="UP000438429"/>
    </source>
</evidence>
<evidence type="ECO:0000259" key="14">
    <source>
        <dbReference type="PROSITE" id="PS51020"/>
    </source>
</evidence>
<evidence type="ECO:0000256" key="11">
    <source>
        <dbReference type="ARBA" id="ARBA00023157"/>
    </source>
</evidence>
<dbReference type="InterPro" id="IPR009465">
    <property type="entry name" value="Spondin_N"/>
</dbReference>
<dbReference type="PROSITE" id="PS00671">
    <property type="entry name" value="D_2_HYDROXYACID_DH_3"/>
    <property type="match status" value="1"/>
</dbReference>
<dbReference type="CDD" id="cd05299">
    <property type="entry name" value="CtBP_dh"/>
    <property type="match status" value="1"/>
</dbReference>
<dbReference type="InterPro" id="IPR043322">
    <property type="entry name" value="CtBP"/>
</dbReference>
<protein>
    <recommendedName>
        <fullName evidence="14">Spondin domain-containing protein</fullName>
    </recommendedName>
</protein>
<dbReference type="PROSITE" id="PS00065">
    <property type="entry name" value="D_2_HYDROXYACID_DH_1"/>
    <property type="match status" value="1"/>
</dbReference>
<dbReference type="GO" id="GO:0001221">
    <property type="term" value="F:transcription coregulator binding"/>
    <property type="evidence" value="ECO:0007669"/>
    <property type="project" value="TreeGrafter"/>
</dbReference>
<evidence type="ECO:0000313" key="15">
    <source>
        <dbReference type="EMBL" id="KAF0039420.1"/>
    </source>
</evidence>
<keyword evidence="9" id="KW-0130">Cell adhesion</keyword>
<gene>
    <name evidence="15" type="ORF">F2P81_007655</name>
</gene>
<dbReference type="SMART" id="SM00209">
    <property type="entry name" value="TSP1"/>
    <property type="match status" value="1"/>
</dbReference>
<dbReference type="Gene3D" id="2.20.100.10">
    <property type="entry name" value="Thrombospondin type-1 (TSP1) repeat"/>
    <property type="match status" value="1"/>
</dbReference>
<dbReference type="SUPFAM" id="SSF82895">
    <property type="entry name" value="TSP-1 type 1 repeat"/>
    <property type="match status" value="1"/>
</dbReference>
<dbReference type="FunFam" id="3.40.50.720:FF:000012">
    <property type="entry name" value="C-terminal-binding protein 2 isoform 1"/>
    <property type="match status" value="1"/>
</dbReference>
<dbReference type="InterPro" id="IPR006139">
    <property type="entry name" value="D-isomer_2_OHA_DH_cat_dom"/>
</dbReference>
<comment type="subcellular location">
    <subcellularLocation>
        <location evidence="1">Nucleus</location>
    </subcellularLocation>
    <subcellularLocation>
        <location evidence="2">Secreted</location>
        <location evidence="2">Extracellular space</location>
        <location evidence="2">Extracellular matrix</location>
    </subcellularLocation>
</comment>
<keyword evidence="5" id="KW-0964">Secreted</keyword>
<comment type="similarity">
    <text evidence="3">Belongs to the D-isomer specific 2-hydroxyacid dehydrogenase family.</text>
</comment>
<dbReference type="InterPro" id="IPR051638">
    <property type="entry name" value="CTBP_dehydrogenase"/>
</dbReference>
<name>A0A6A4T606_SCOMX</name>
<organism evidence="15 16">
    <name type="scientific">Scophthalmus maximus</name>
    <name type="common">Turbot</name>
    <name type="synonym">Psetta maxima</name>
    <dbReference type="NCBI Taxonomy" id="52904"/>
    <lineage>
        <taxon>Eukaryota</taxon>
        <taxon>Metazoa</taxon>
        <taxon>Chordata</taxon>
        <taxon>Craniata</taxon>
        <taxon>Vertebrata</taxon>
        <taxon>Euteleostomi</taxon>
        <taxon>Actinopterygii</taxon>
        <taxon>Neopterygii</taxon>
        <taxon>Teleostei</taxon>
        <taxon>Neoteleostei</taxon>
        <taxon>Acanthomorphata</taxon>
        <taxon>Carangaria</taxon>
        <taxon>Pleuronectiformes</taxon>
        <taxon>Pleuronectoidei</taxon>
        <taxon>Scophthalmidae</taxon>
        <taxon>Scophthalmus</taxon>
    </lineage>
</organism>
<proteinExistence type="inferred from homology"/>
<dbReference type="InterPro" id="IPR029752">
    <property type="entry name" value="D-isomer_DH_CS1"/>
</dbReference>
<dbReference type="GO" id="GO:0007155">
    <property type="term" value="P:cell adhesion"/>
    <property type="evidence" value="ECO:0007669"/>
    <property type="project" value="UniProtKB-KW"/>
</dbReference>
<dbReference type="GO" id="GO:0003713">
    <property type="term" value="F:transcription coactivator activity"/>
    <property type="evidence" value="ECO:0007669"/>
    <property type="project" value="TreeGrafter"/>
</dbReference>
<dbReference type="Pfam" id="PF19028">
    <property type="entry name" value="TSP1_spondin"/>
    <property type="match status" value="1"/>
</dbReference>
<keyword evidence="8" id="KW-0732">Signal</keyword>
<dbReference type="InterPro" id="IPR029753">
    <property type="entry name" value="D-isomer_DH_CS"/>
</dbReference>
<evidence type="ECO:0000256" key="6">
    <source>
        <dbReference type="ARBA" id="ARBA00022530"/>
    </source>
</evidence>
<dbReference type="GO" id="GO:0016616">
    <property type="term" value="F:oxidoreductase activity, acting on the CH-OH group of donors, NAD or NADP as acceptor"/>
    <property type="evidence" value="ECO:0007669"/>
    <property type="project" value="InterPro"/>
</dbReference>
<dbReference type="Gene3D" id="2.60.40.2130">
    <property type="entry name" value="F-spondin domain"/>
    <property type="match status" value="1"/>
</dbReference>
<dbReference type="Proteomes" id="UP000438429">
    <property type="component" value="Unassembled WGS sequence"/>
</dbReference>
<dbReference type="PANTHER" id="PTHR46029">
    <property type="entry name" value="C-TERMINAL-BINDING PROTEIN"/>
    <property type="match status" value="1"/>
</dbReference>
<evidence type="ECO:0000256" key="10">
    <source>
        <dbReference type="ARBA" id="ARBA00023002"/>
    </source>
</evidence>
<dbReference type="PROSITE" id="PS50092">
    <property type="entry name" value="TSP1"/>
    <property type="match status" value="1"/>
</dbReference>
<evidence type="ECO:0000256" key="5">
    <source>
        <dbReference type="ARBA" id="ARBA00022525"/>
    </source>
</evidence>
<dbReference type="InterPro" id="IPR029356">
    <property type="entry name" value="FAM53"/>
</dbReference>
<evidence type="ECO:0000256" key="3">
    <source>
        <dbReference type="ARBA" id="ARBA00005854"/>
    </source>
</evidence>
<dbReference type="GO" id="GO:0140297">
    <property type="term" value="F:DNA-binding transcription factor binding"/>
    <property type="evidence" value="ECO:0007669"/>
    <property type="project" value="TreeGrafter"/>
</dbReference>
<sequence length="1013" mass="110791">MSIFFALSETSSATHPSSKAPILDESCGLDSLWPPSHSGGQLQRMEVSFTDEALQSSPPPPPPKRHCRSLSVPEDLFRCRSTWHPSASKVWMPVKRGCQSGGASSSGSGASSLPLCGPNSSFTSSSLHSSSSPTFFSLALSSDSPLPWSFPWDPCDTLKGTCSASFATPSSCSSSPAPLISHSMLQRRFSLSPVHIQDTSVVLLPPKPSPASALTYGFSGMEHPALSPSPTSACSTPSSCRRDLRPAMPRCHSQPCDMRKPRLKRRHDADVLPYPRPGLDFSKMTQCQLSCQPDWHNGHHPSGIRPPILNGPMHPRPLVALLDGRDCTVEMPILKDVATVAFCDAQSTQEIHEKVLNEAVAALLYHTITLSRDDLEKFKGLRVIVRIGSGFDNVDIKAAAELGIAVCNVPASSVEETADTSLCLILNLYRRVTWMHQALREGTRASSVEQIREVAGGAARIRGETLGIIGLGRVGQAVALRAKAFGFGVIFYDPYLPDGVERSLGLQRMATLQDLLIHSDCVSLHCSLNEHNHHLINDFTIKQMRQGAFLVNTSRGGLVDEKALTQALKEGRIRGAALDVHETEPFSFSTGPLKDAPNLICTPHTSWYSEQASVEAREEAAREVRRAITGRIPDSLKNCVNKEYLMAASQWPSMEAATVHPELNGATYRVFSTRVAIFVVMMSLEHLTCGWLRQLLIVLLKLCLAFAGPLRSLNGTECAAKGPASYILVFTGHWSPQAFPKQYPLFRPPAQWSKLIAVSHNRHFRLWEEGATASTGVQIFAELGLTVELMKEAKDARKGRAVGAMYRTAGIPNGIGHSSTELLMQPRSSLLSLMVKMIPSPDWFVGVDSINLCEGNQWKQEVTIDLRPYDAGTDSGFTFSSPNFPSSPQENITKITSQMPNHPANSFYYPRLKELPPMASLRITRQSGSPDRQTSMSNHILPNSISPQRFSVTPLDCEVSLWSSWGLCLGPCSRGGVRHRTRYILLRPANAGTPCPELEEQAECVPHSCMKLQ</sequence>
<evidence type="ECO:0000256" key="7">
    <source>
        <dbReference type="ARBA" id="ARBA00022723"/>
    </source>
</evidence>
<dbReference type="PANTHER" id="PTHR46029:SF1">
    <property type="entry name" value="C-TERMINAL BINDING PROTEIN-LIKE"/>
    <property type="match status" value="1"/>
</dbReference>
<dbReference type="Gene3D" id="3.40.50.720">
    <property type="entry name" value="NAD(P)-binding Rossmann-like Domain"/>
    <property type="match status" value="2"/>
</dbReference>
<dbReference type="GO" id="GO:0005634">
    <property type="term" value="C:nucleus"/>
    <property type="evidence" value="ECO:0007669"/>
    <property type="project" value="UniProtKB-SubCell"/>
</dbReference>
<dbReference type="FunFam" id="2.20.100.10:FF:000037">
    <property type="entry name" value="Spondin 2"/>
    <property type="match status" value="1"/>
</dbReference>
<evidence type="ECO:0000256" key="12">
    <source>
        <dbReference type="ARBA" id="ARBA00023180"/>
    </source>
</evidence>
<dbReference type="GO" id="GO:0046872">
    <property type="term" value="F:metal ion binding"/>
    <property type="evidence" value="ECO:0007669"/>
    <property type="project" value="UniProtKB-KW"/>
</dbReference>
<reference evidence="15 16" key="1">
    <citation type="submission" date="2019-06" db="EMBL/GenBank/DDBJ databases">
        <title>Draft genomes of female and male turbot (Scophthalmus maximus).</title>
        <authorList>
            <person name="Xu H."/>
            <person name="Xu X.-W."/>
            <person name="Shao C."/>
            <person name="Chen S."/>
        </authorList>
    </citation>
    <scope>NUCLEOTIDE SEQUENCE [LARGE SCALE GENOMIC DNA]</scope>
    <source>
        <strain evidence="15">Ysfricsl-2016a</strain>
        <tissue evidence="15">Blood</tissue>
    </source>
</reference>
<evidence type="ECO:0000256" key="9">
    <source>
        <dbReference type="ARBA" id="ARBA00022889"/>
    </source>
</evidence>
<evidence type="ECO:0000256" key="13">
    <source>
        <dbReference type="ARBA" id="ARBA00023242"/>
    </source>
</evidence>